<organism evidence="2 3">
    <name type="scientific">Pelagibacterium halotolerans (strain DSM 22347 / JCM 15775 / CGMCC 1.7692 / B2)</name>
    <dbReference type="NCBI Taxonomy" id="1082931"/>
    <lineage>
        <taxon>Bacteria</taxon>
        <taxon>Pseudomonadati</taxon>
        <taxon>Pseudomonadota</taxon>
        <taxon>Alphaproteobacteria</taxon>
        <taxon>Hyphomicrobiales</taxon>
        <taxon>Devosiaceae</taxon>
        <taxon>Pelagibacterium</taxon>
    </lineage>
</organism>
<reference evidence="2 3" key="1">
    <citation type="journal article" date="2012" name="J. Bacteriol.">
        <title>Complete genome sequence of Pelagibacterium halotolerans B2T.</title>
        <authorList>
            <person name="Huo Y.Y."/>
            <person name="Cheng H."/>
            <person name="Han X.F."/>
            <person name="Jiang X.W."/>
            <person name="Sun C."/>
            <person name="Zhang X.Q."/>
            <person name="Zhu X.F."/>
            <person name="Liu Y.F."/>
            <person name="Li P.F."/>
            <person name="Ni P.X."/>
            <person name="Wu M."/>
        </authorList>
    </citation>
    <scope>NUCLEOTIDE SEQUENCE [LARGE SCALE GENOMIC DNA]</scope>
    <source>
        <strain evidence="3">DSM 22347 / JCM 15775 / CGMCC 1.7692 / B2</strain>
    </source>
</reference>
<name>G4RDC2_PELHB</name>
<proteinExistence type="predicted"/>
<keyword evidence="3" id="KW-1185">Reference proteome</keyword>
<dbReference type="EMBL" id="CP003075">
    <property type="protein sequence ID" value="AEQ50748.1"/>
    <property type="molecule type" value="Genomic_DNA"/>
</dbReference>
<evidence type="ECO:0000313" key="2">
    <source>
        <dbReference type="EMBL" id="AEQ50748.1"/>
    </source>
</evidence>
<evidence type="ECO:0000313" key="3">
    <source>
        <dbReference type="Proteomes" id="UP000008850"/>
    </source>
</evidence>
<feature type="region of interest" description="Disordered" evidence="1">
    <location>
        <begin position="123"/>
        <end position="149"/>
    </location>
</feature>
<dbReference type="AlphaFoldDB" id="G4RDC2"/>
<feature type="compositionally biased region" description="Low complexity" evidence="1">
    <location>
        <begin position="128"/>
        <end position="142"/>
    </location>
</feature>
<accession>G4RDC2</accession>
<gene>
    <name evidence="2" type="ordered locus">KKY_709</name>
</gene>
<dbReference type="eggNOG" id="ENOG50343AF">
    <property type="taxonomic scope" value="Bacteria"/>
</dbReference>
<dbReference type="STRING" id="1082931.KKY_709"/>
<dbReference type="HOGENOM" id="CLU_1747904_0_0_5"/>
<dbReference type="KEGG" id="phl:KKY_709"/>
<dbReference type="RefSeq" id="WP_014129897.1">
    <property type="nucleotide sequence ID" value="NC_016078.1"/>
</dbReference>
<sequence length="149" mass="16096">MAITAPLLDLQTLIERPIIKVDGNAYELYSPDELTIIQSQWFTRAGQQIEALGKGDDEQALLDKLTEVARRALVAMPEEVFAKLTDRHKTAIVQVFTSLLLGDRAKAAGAVMDQIVKAFPLTGDKSSRGSAASTAARRATGSGKRKGRS</sequence>
<dbReference type="Proteomes" id="UP000008850">
    <property type="component" value="Chromosome"/>
</dbReference>
<evidence type="ECO:0000256" key="1">
    <source>
        <dbReference type="SAM" id="MobiDB-lite"/>
    </source>
</evidence>
<protein>
    <submittedName>
        <fullName evidence="2">Uncharacterized protein</fullName>
    </submittedName>
</protein>